<gene>
    <name evidence="2" type="ORF">WMO24_02260</name>
</gene>
<accession>A0ABV1GBQ1</accession>
<keyword evidence="2" id="KW-0540">Nuclease</keyword>
<organism evidence="2 3">
    <name type="scientific">Ruthenibacterium intestinale</name>
    <dbReference type="NCBI Taxonomy" id="3133163"/>
    <lineage>
        <taxon>Bacteria</taxon>
        <taxon>Bacillati</taxon>
        <taxon>Bacillota</taxon>
        <taxon>Clostridia</taxon>
        <taxon>Eubacteriales</taxon>
        <taxon>Oscillospiraceae</taxon>
        <taxon>Ruthenibacterium</taxon>
    </lineage>
</organism>
<keyword evidence="3" id="KW-1185">Reference proteome</keyword>
<dbReference type="Gene3D" id="1.10.30.50">
    <property type="match status" value="1"/>
</dbReference>
<keyword evidence="2" id="KW-0378">Hydrolase</keyword>
<evidence type="ECO:0000313" key="3">
    <source>
        <dbReference type="Proteomes" id="UP001477672"/>
    </source>
</evidence>
<feature type="domain" description="HNH" evidence="1">
    <location>
        <begin position="114"/>
        <end position="159"/>
    </location>
</feature>
<dbReference type="SUPFAM" id="SSF54060">
    <property type="entry name" value="His-Me finger endonucleases"/>
    <property type="match status" value="1"/>
</dbReference>
<keyword evidence="2" id="KW-0255">Endonuclease</keyword>
<dbReference type="Pfam" id="PF01844">
    <property type="entry name" value="HNH"/>
    <property type="match status" value="1"/>
</dbReference>
<reference evidence="2 3" key="1">
    <citation type="submission" date="2024-03" db="EMBL/GenBank/DDBJ databases">
        <title>Human intestinal bacterial collection.</title>
        <authorList>
            <person name="Pauvert C."/>
            <person name="Hitch T.C.A."/>
            <person name="Clavel T."/>
        </authorList>
    </citation>
    <scope>NUCLEOTIDE SEQUENCE [LARGE SCALE GENOMIC DNA]</scope>
    <source>
        <strain evidence="2 3">CLA-JM-H11</strain>
    </source>
</reference>
<dbReference type="EMBL" id="JBBMFA010000046">
    <property type="protein sequence ID" value="MEQ2519266.1"/>
    <property type="molecule type" value="Genomic_DNA"/>
</dbReference>
<dbReference type="GO" id="GO:0004519">
    <property type="term" value="F:endonuclease activity"/>
    <property type="evidence" value="ECO:0007669"/>
    <property type="project" value="UniProtKB-KW"/>
</dbReference>
<sequence>MSDLEMLAALNHVELSHVEEALRRDVRCMVLREVCEYMKRSPENSLRIRRLYHRHDNLRAAQIAAQGVCNCRLSEEDLAWLDCCIRAAFHKKPRRLPISEEERRFLWNKQAGKCAVCNRKVNVDDFHVDHIVPWDYVGDELENNKRVLCAACNRKKSNQAVTAVYDLFFGTRGEAI</sequence>
<evidence type="ECO:0000313" key="2">
    <source>
        <dbReference type="EMBL" id="MEQ2519266.1"/>
    </source>
</evidence>
<evidence type="ECO:0000259" key="1">
    <source>
        <dbReference type="Pfam" id="PF01844"/>
    </source>
</evidence>
<dbReference type="RefSeq" id="WP_349214624.1">
    <property type="nucleotide sequence ID" value="NZ_JBBMFA010000046.1"/>
</dbReference>
<protein>
    <submittedName>
        <fullName evidence="2">HNH endonuclease</fullName>
    </submittedName>
</protein>
<dbReference type="InterPro" id="IPR002711">
    <property type="entry name" value="HNH"/>
</dbReference>
<proteinExistence type="predicted"/>
<name>A0ABV1GBQ1_9FIRM</name>
<dbReference type="Proteomes" id="UP001477672">
    <property type="component" value="Unassembled WGS sequence"/>
</dbReference>
<comment type="caution">
    <text evidence="2">The sequence shown here is derived from an EMBL/GenBank/DDBJ whole genome shotgun (WGS) entry which is preliminary data.</text>
</comment>
<dbReference type="InterPro" id="IPR044925">
    <property type="entry name" value="His-Me_finger_sf"/>
</dbReference>